<evidence type="ECO:0000256" key="1">
    <source>
        <dbReference type="SAM" id="Phobius"/>
    </source>
</evidence>
<name>K6XRV9_9ALTE</name>
<evidence type="ECO:0000313" key="2">
    <source>
        <dbReference type="EMBL" id="GAC14411.1"/>
    </source>
</evidence>
<dbReference type="AlphaFoldDB" id="K6XRV9"/>
<accession>K6XRV9</accession>
<gene>
    <name evidence="2" type="ORF">GLIP_1782</name>
</gene>
<evidence type="ECO:0008006" key="4">
    <source>
        <dbReference type="Google" id="ProtNLM"/>
    </source>
</evidence>
<keyword evidence="3" id="KW-1185">Reference proteome</keyword>
<keyword evidence="1" id="KW-0812">Transmembrane</keyword>
<protein>
    <recommendedName>
        <fullName evidence="4">Succinyl-diaminopimelate desuccinylase</fullName>
    </recommendedName>
</protein>
<dbReference type="Proteomes" id="UP000006334">
    <property type="component" value="Unassembled WGS sequence"/>
</dbReference>
<sequence>MLRFLFLIPIALFLIWIIYLKTHGYSLDDGKKGFIKILVISVGIAATYFVLTLLF</sequence>
<feature type="transmembrane region" description="Helical" evidence="1">
    <location>
        <begin position="6"/>
        <end position="22"/>
    </location>
</feature>
<organism evidence="2 3">
    <name type="scientific">Aliiglaciecola lipolytica E3</name>
    <dbReference type="NCBI Taxonomy" id="1127673"/>
    <lineage>
        <taxon>Bacteria</taxon>
        <taxon>Pseudomonadati</taxon>
        <taxon>Pseudomonadota</taxon>
        <taxon>Gammaproteobacteria</taxon>
        <taxon>Alteromonadales</taxon>
        <taxon>Alteromonadaceae</taxon>
        <taxon>Aliiglaciecola</taxon>
    </lineage>
</organism>
<keyword evidence="1" id="KW-1133">Transmembrane helix</keyword>
<comment type="caution">
    <text evidence="2">The sequence shown here is derived from an EMBL/GenBank/DDBJ whole genome shotgun (WGS) entry which is preliminary data.</text>
</comment>
<dbReference type="EMBL" id="BAEN01000036">
    <property type="protein sequence ID" value="GAC14411.1"/>
    <property type="molecule type" value="Genomic_DNA"/>
</dbReference>
<reference evidence="2 3" key="1">
    <citation type="journal article" date="2017" name="Antonie Van Leeuwenhoek">
        <title>Rhizobium rhizosphaerae sp. nov., a novel species isolated from rice rhizosphere.</title>
        <authorList>
            <person name="Zhao J.J."/>
            <person name="Zhang J."/>
            <person name="Zhang R.J."/>
            <person name="Zhang C.W."/>
            <person name="Yin H.Q."/>
            <person name="Zhang X.X."/>
        </authorList>
    </citation>
    <scope>NUCLEOTIDE SEQUENCE [LARGE SCALE GENOMIC DNA]</scope>
    <source>
        <strain evidence="2 3">E3</strain>
    </source>
</reference>
<proteinExistence type="predicted"/>
<evidence type="ECO:0000313" key="3">
    <source>
        <dbReference type="Proteomes" id="UP000006334"/>
    </source>
</evidence>
<keyword evidence="1" id="KW-0472">Membrane</keyword>
<feature type="transmembrane region" description="Helical" evidence="1">
    <location>
        <begin position="34"/>
        <end position="54"/>
    </location>
</feature>